<feature type="region of interest" description="Disordered" evidence="1">
    <location>
        <begin position="1"/>
        <end position="21"/>
    </location>
</feature>
<dbReference type="PANTHER" id="PTHR13887:SF41">
    <property type="entry name" value="THIOREDOXIN SUPERFAMILY PROTEIN"/>
    <property type="match status" value="1"/>
</dbReference>
<dbReference type="InterPro" id="IPR036249">
    <property type="entry name" value="Thioredoxin-like_sf"/>
</dbReference>
<dbReference type="Gene3D" id="3.40.30.10">
    <property type="entry name" value="Glutaredoxin"/>
    <property type="match status" value="1"/>
</dbReference>
<evidence type="ECO:0000313" key="3">
    <source>
        <dbReference type="EMBL" id="CEA07775.1"/>
    </source>
</evidence>
<feature type="compositionally biased region" description="Low complexity" evidence="1">
    <location>
        <begin position="1"/>
        <end position="15"/>
    </location>
</feature>
<protein>
    <submittedName>
        <fullName evidence="3">DSBA-like thioredoxin domain protein</fullName>
    </submittedName>
</protein>
<sequence>MTTFITATSNTATTSPHPGDSLLPHGTGQHVKVDVWADIACPWCYLGKRRLDEAAASFSADREQGERTVDIEVHSFELAPDLPEGRTQSMMDYQMNHQGVSAGDAVDALERMTRLGRRVGITYDFDGMQVTNSARAHQLMHYAKARGRQLDAEEALFAAYFTHGRNLGDISVLGDIADELGLDRADAIRALTANEQLSAFRADTELARTLGITAVPFLIVDGKYAVAGVRSAKVIEDALERAWSERQDVA</sequence>
<dbReference type="CDD" id="cd03024">
    <property type="entry name" value="DsbA_FrnE"/>
    <property type="match status" value="1"/>
</dbReference>
<dbReference type="AlphaFoldDB" id="A0A078MNB1"/>
<dbReference type="PATRIC" id="fig|1461584.3.peg.1089"/>
<dbReference type="InterPro" id="IPR001853">
    <property type="entry name" value="DSBA-like_thioredoxin_dom"/>
</dbReference>
<dbReference type="GO" id="GO:0016491">
    <property type="term" value="F:oxidoreductase activity"/>
    <property type="evidence" value="ECO:0007669"/>
    <property type="project" value="InterPro"/>
</dbReference>
<proteinExistence type="predicted"/>
<name>A0A078MNB1_9MICC</name>
<reference evidence="3" key="1">
    <citation type="submission" date="2014-07" db="EMBL/GenBank/DDBJ databases">
        <authorList>
            <person name="Urmite Genomes Urmite Genomes"/>
        </authorList>
    </citation>
    <scope>NUCLEOTIDE SEQUENCE</scope>
    <source>
        <strain evidence="3">11W110_air</strain>
    </source>
</reference>
<dbReference type="PANTHER" id="PTHR13887">
    <property type="entry name" value="GLUTATHIONE S-TRANSFERASE KAPPA"/>
    <property type="match status" value="1"/>
</dbReference>
<dbReference type="SUPFAM" id="SSF52833">
    <property type="entry name" value="Thioredoxin-like"/>
    <property type="match status" value="1"/>
</dbReference>
<organism evidence="3">
    <name type="scientific">Arthrobacter saudimassiliensis</name>
    <dbReference type="NCBI Taxonomy" id="1461584"/>
    <lineage>
        <taxon>Bacteria</taxon>
        <taxon>Bacillati</taxon>
        <taxon>Actinomycetota</taxon>
        <taxon>Actinomycetes</taxon>
        <taxon>Micrococcales</taxon>
        <taxon>Micrococcaceae</taxon>
        <taxon>Arthrobacter</taxon>
    </lineage>
</organism>
<gene>
    <name evidence="3" type="ORF">BN1051_01098</name>
</gene>
<evidence type="ECO:0000259" key="2">
    <source>
        <dbReference type="Pfam" id="PF01323"/>
    </source>
</evidence>
<accession>A0A078MNB1</accession>
<feature type="domain" description="DSBA-like thioredoxin" evidence="2">
    <location>
        <begin position="33"/>
        <end position="239"/>
    </location>
</feature>
<evidence type="ECO:0000256" key="1">
    <source>
        <dbReference type="SAM" id="MobiDB-lite"/>
    </source>
</evidence>
<dbReference type="EMBL" id="LN483070">
    <property type="protein sequence ID" value="CEA07775.1"/>
    <property type="molecule type" value="Genomic_DNA"/>
</dbReference>
<dbReference type="Pfam" id="PF01323">
    <property type="entry name" value="DSBA"/>
    <property type="match status" value="1"/>
</dbReference>